<dbReference type="InterPro" id="IPR012925">
    <property type="entry name" value="TipAS_dom"/>
</dbReference>
<dbReference type="KEGG" id="vao:FA707_08370"/>
<keyword evidence="3" id="KW-0010">Activator</keyword>
<dbReference type="Proteomes" id="UP000298615">
    <property type="component" value="Chromosome"/>
</dbReference>
<dbReference type="EMBL" id="CP039712">
    <property type="protein sequence ID" value="QCI86980.1"/>
    <property type="molecule type" value="Genomic_DNA"/>
</dbReference>
<evidence type="ECO:0000256" key="3">
    <source>
        <dbReference type="ARBA" id="ARBA00023159"/>
    </source>
</evidence>
<evidence type="ECO:0000259" key="5">
    <source>
        <dbReference type="PROSITE" id="PS50937"/>
    </source>
</evidence>
<dbReference type="PANTHER" id="PTHR30204:SF90">
    <property type="entry name" value="HTH-TYPE TRANSCRIPTIONAL ACTIVATOR MTA"/>
    <property type="match status" value="1"/>
</dbReference>
<name>A0A4D7CYR1_9ENTE</name>
<evidence type="ECO:0000313" key="7">
    <source>
        <dbReference type="Proteomes" id="UP000298615"/>
    </source>
</evidence>
<sequence length="265" mass="30278">MVYCLICQIGGMVFMAYLIKEFAELTGVTARALRHYDEMGLLKPSYVNDAGYRIYGEAEVEQMQHLLFLKELGLSLKEIQQILTNPNLDYLALLKEHRSSLLAKKAELDNLLQLVDDSIQAKEGAIEMSDKQKFEAFKQQVVVQDQKNGQIAREKYGEAAVNLSQEQLLNLNEAEYQAWQANEAELLDLLKNNEMIEIPSDIAEEIFKLHKAWISVAWGKYSIESHAGLAQLYAFTPDFIEYYDSRTFEGGTELLKNIILHYIAN</sequence>
<accession>A0A4D7CYR1</accession>
<evidence type="ECO:0000256" key="2">
    <source>
        <dbReference type="ARBA" id="ARBA00023125"/>
    </source>
</evidence>
<feature type="domain" description="HTH merR-type" evidence="5">
    <location>
        <begin position="16"/>
        <end position="85"/>
    </location>
</feature>
<keyword evidence="2" id="KW-0238">DNA-binding</keyword>
<keyword evidence="4" id="KW-0804">Transcription</keyword>
<dbReference type="CDD" id="cd01106">
    <property type="entry name" value="HTH_TipAL-Mta"/>
    <property type="match status" value="1"/>
</dbReference>
<organism evidence="6 7">
    <name type="scientific">Vagococcus zengguangii</name>
    <dbReference type="NCBI Taxonomy" id="2571750"/>
    <lineage>
        <taxon>Bacteria</taxon>
        <taxon>Bacillati</taxon>
        <taxon>Bacillota</taxon>
        <taxon>Bacilli</taxon>
        <taxon>Lactobacillales</taxon>
        <taxon>Enterococcaceae</taxon>
        <taxon>Vagococcus</taxon>
    </lineage>
</organism>
<dbReference type="InterPro" id="IPR047057">
    <property type="entry name" value="MerR_fam"/>
</dbReference>
<proteinExistence type="predicted"/>
<dbReference type="SMART" id="SM00422">
    <property type="entry name" value="HTH_MERR"/>
    <property type="match status" value="1"/>
</dbReference>
<evidence type="ECO:0000256" key="4">
    <source>
        <dbReference type="ARBA" id="ARBA00023163"/>
    </source>
</evidence>
<dbReference type="InterPro" id="IPR000551">
    <property type="entry name" value="MerR-type_HTH_dom"/>
</dbReference>
<gene>
    <name evidence="6" type="ORF">FA707_08370</name>
</gene>
<evidence type="ECO:0000256" key="1">
    <source>
        <dbReference type="ARBA" id="ARBA00023015"/>
    </source>
</evidence>
<dbReference type="PRINTS" id="PR00040">
    <property type="entry name" value="HTHMERR"/>
</dbReference>
<dbReference type="GO" id="GO:0003677">
    <property type="term" value="F:DNA binding"/>
    <property type="evidence" value="ECO:0007669"/>
    <property type="project" value="UniProtKB-KW"/>
</dbReference>
<dbReference type="Pfam" id="PF07739">
    <property type="entry name" value="TipAS"/>
    <property type="match status" value="1"/>
</dbReference>
<dbReference type="AlphaFoldDB" id="A0A4D7CYR1"/>
<dbReference type="InterPro" id="IPR036244">
    <property type="entry name" value="TipA-like_antibiotic-bd"/>
</dbReference>
<dbReference type="SUPFAM" id="SSF46955">
    <property type="entry name" value="Putative DNA-binding domain"/>
    <property type="match status" value="1"/>
</dbReference>
<dbReference type="PANTHER" id="PTHR30204">
    <property type="entry name" value="REDOX-CYCLING DRUG-SENSING TRANSCRIPTIONAL ACTIVATOR SOXR"/>
    <property type="match status" value="1"/>
</dbReference>
<dbReference type="GO" id="GO:0003700">
    <property type="term" value="F:DNA-binding transcription factor activity"/>
    <property type="evidence" value="ECO:0007669"/>
    <property type="project" value="InterPro"/>
</dbReference>
<keyword evidence="1" id="KW-0805">Transcription regulation</keyword>
<dbReference type="Gene3D" id="1.10.1660.10">
    <property type="match status" value="1"/>
</dbReference>
<keyword evidence="7" id="KW-1185">Reference proteome</keyword>
<dbReference type="SUPFAM" id="SSF89082">
    <property type="entry name" value="Antibiotic binding domain of TipA-like multidrug resistance regulators"/>
    <property type="match status" value="1"/>
</dbReference>
<dbReference type="InterPro" id="IPR009061">
    <property type="entry name" value="DNA-bd_dom_put_sf"/>
</dbReference>
<evidence type="ECO:0000313" key="6">
    <source>
        <dbReference type="EMBL" id="QCI86980.1"/>
    </source>
</evidence>
<dbReference type="Gene3D" id="1.10.490.50">
    <property type="entry name" value="Antibiotic binding domain of TipA-like multidrug resistance regulators"/>
    <property type="match status" value="1"/>
</dbReference>
<dbReference type="PROSITE" id="PS50937">
    <property type="entry name" value="HTH_MERR_2"/>
    <property type="match status" value="1"/>
</dbReference>
<protein>
    <submittedName>
        <fullName evidence="6">MerR family transcriptional regulator</fullName>
    </submittedName>
</protein>
<dbReference type="Pfam" id="PF13411">
    <property type="entry name" value="MerR_1"/>
    <property type="match status" value="1"/>
</dbReference>
<reference evidence="6 7" key="1">
    <citation type="submission" date="2019-04" db="EMBL/GenBank/DDBJ databases">
        <title>Vagococcus sp. nov., isolated from faeces of yaks (Bos grunniens).</title>
        <authorList>
            <person name="Ge Y."/>
        </authorList>
    </citation>
    <scope>NUCLEOTIDE SEQUENCE [LARGE SCALE GENOMIC DNA]</scope>
    <source>
        <strain evidence="6 7">MN-17</strain>
    </source>
</reference>